<sequence>MTPAEVYVAQLKLTAALAAALTPTLWPLIGTQLTSSLITTLAKALLPDVQQSRAAQQQLATLSYREAKKAALPSESPIAAPPVREYTADDLQKGLERVLSTETPLDENDIARAIRVADQHSRNAYRNQTVAFSLADEDVLGWARIDPEPPTCVFCTMLISRGPVYTTAETAGEQNHYHGGCTCVPALVFRSEKYTWPGRDKFLDAEALWKSSGGDFKKFRRIVNKRNGTARADTNEASEKSAKDPNSAAVKKRAADLKAARAQLKTLENLQPKSESAKDYKAKQLAVLKNRIAKLTDPQAGEVI</sequence>
<proteinExistence type="predicted"/>
<dbReference type="Proteomes" id="UP000319769">
    <property type="component" value="Unassembled WGS sequence"/>
</dbReference>
<gene>
    <name evidence="2" type="ORF">FPZ12_029550</name>
</gene>
<feature type="compositionally biased region" description="Basic and acidic residues" evidence="1">
    <location>
        <begin position="233"/>
        <end position="243"/>
    </location>
</feature>
<comment type="caution">
    <text evidence="2">The sequence shown here is derived from an EMBL/GenBank/DDBJ whole genome shotgun (WGS) entry which is preliminary data.</text>
</comment>
<protein>
    <recommendedName>
        <fullName evidence="4">Capsid maturation protease</fullName>
    </recommendedName>
</protein>
<dbReference type="InterPro" id="IPR057369">
    <property type="entry name" value="VG15"/>
</dbReference>
<evidence type="ECO:0008006" key="4">
    <source>
        <dbReference type="Google" id="ProtNLM"/>
    </source>
</evidence>
<dbReference type="Pfam" id="PF25310">
    <property type="entry name" value="VG15"/>
    <property type="match status" value="1"/>
</dbReference>
<keyword evidence="3" id="KW-1185">Reference proteome</keyword>
<organism evidence="2 3">
    <name type="scientific">Amycolatopsis acidicola</name>
    <dbReference type="NCBI Taxonomy" id="2596893"/>
    <lineage>
        <taxon>Bacteria</taxon>
        <taxon>Bacillati</taxon>
        <taxon>Actinomycetota</taxon>
        <taxon>Actinomycetes</taxon>
        <taxon>Pseudonocardiales</taxon>
        <taxon>Pseudonocardiaceae</taxon>
        <taxon>Amycolatopsis</taxon>
    </lineage>
</organism>
<feature type="region of interest" description="Disordered" evidence="1">
    <location>
        <begin position="227"/>
        <end position="255"/>
    </location>
</feature>
<dbReference type="RefSeq" id="WP_144748822.1">
    <property type="nucleotide sequence ID" value="NZ_VMNW02000056.1"/>
</dbReference>
<dbReference type="OrthoDB" id="3194844at2"/>
<dbReference type="EMBL" id="VMNW02000056">
    <property type="protein sequence ID" value="KAA9155543.1"/>
    <property type="molecule type" value="Genomic_DNA"/>
</dbReference>
<evidence type="ECO:0000256" key="1">
    <source>
        <dbReference type="SAM" id="MobiDB-lite"/>
    </source>
</evidence>
<evidence type="ECO:0000313" key="3">
    <source>
        <dbReference type="Proteomes" id="UP000319769"/>
    </source>
</evidence>
<accession>A0A5N0UXR8</accession>
<evidence type="ECO:0000313" key="2">
    <source>
        <dbReference type="EMBL" id="KAA9155543.1"/>
    </source>
</evidence>
<name>A0A5N0UXR8_9PSEU</name>
<dbReference type="AlphaFoldDB" id="A0A5N0UXR8"/>
<reference evidence="2" key="1">
    <citation type="submission" date="2019-09" db="EMBL/GenBank/DDBJ databases">
        <authorList>
            <person name="Teo W.F.A."/>
            <person name="Duangmal K."/>
        </authorList>
    </citation>
    <scope>NUCLEOTIDE SEQUENCE [LARGE SCALE GENOMIC DNA]</scope>
    <source>
        <strain evidence="2">K81G1</strain>
    </source>
</reference>